<dbReference type="InterPro" id="IPR020449">
    <property type="entry name" value="Tscrpt_reg_AraC-type_HTH"/>
</dbReference>
<proteinExistence type="predicted"/>
<dbReference type="PANTHER" id="PTHR43280:SF28">
    <property type="entry name" value="HTH-TYPE TRANSCRIPTIONAL ACTIVATOR RHAS"/>
    <property type="match status" value="1"/>
</dbReference>
<feature type="transmembrane region" description="Helical" evidence="4">
    <location>
        <begin position="67"/>
        <end position="87"/>
    </location>
</feature>
<gene>
    <name evidence="6" type="ORF">B7G68_04645</name>
</gene>
<dbReference type="Proteomes" id="UP000240527">
    <property type="component" value="Chromosome"/>
</dbReference>
<feature type="domain" description="HTH araC/xylS-type" evidence="5">
    <location>
        <begin position="273"/>
        <end position="361"/>
    </location>
</feature>
<keyword evidence="1" id="KW-0805">Transcription regulation</keyword>
<sequence>MHDLVFGWRTAVLSVAALVILPIAGGLWSTLANRTANRDLALLLVVLVGVFTPWLIGFAGFYDRWRWLTFLPVAVPLLGPPLLWLYVEALVVGETPRGAGRHLLPGLVQFAWLLGGFVLPLDLKNRWADIAMQPGDLVFSLALIVSFAAYGTASWRRLVAYRAALAQGRSDDSRFAARWLTRALAAGALLAAIWTVYALWDLVRPLDYKGLMGLYVGVAAIAVYLAIEGWRNAALPFPPLRDLTPEPPAQERDWAALGQAWREKIRAEGWHREPDLSLRRAARRLGANTGYVSRAFNQGLGQNFSRTINALRCEEVAERLTSAPAGAILDLALEAGFSSKASFNRAFRERYGMTPQAKRRMLEGLKS</sequence>
<dbReference type="PANTHER" id="PTHR43280">
    <property type="entry name" value="ARAC-FAMILY TRANSCRIPTIONAL REGULATOR"/>
    <property type="match status" value="1"/>
</dbReference>
<dbReference type="InterPro" id="IPR018060">
    <property type="entry name" value="HTH_AraC"/>
</dbReference>
<evidence type="ECO:0000256" key="4">
    <source>
        <dbReference type="SAM" id="Phobius"/>
    </source>
</evidence>
<feature type="transmembrane region" description="Helical" evidence="4">
    <location>
        <begin position="139"/>
        <end position="158"/>
    </location>
</feature>
<evidence type="ECO:0000256" key="3">
    <source>
        <dbReference type="ARBA" id="ARBA00023163"/>
    </source>
</evidence>
<dbReference type="PRINTS" id="PR00032">
    <property type="entry name" value="HTHARAC"/>
</dbReference>
<name>A0ABN5IQC7_9CAUL</name>
<dbReference type="Pfam" id="PF12833">
    <property type="entry name" value="HTH_18"/>
    <property type="match status" value="1"/>
</dbReference>
<evidence type="ECO:0000256" key="2">
    <source>
        <dbReference type="ARBA" id="ARBA00023125"/>
    </source>
</evidence>
<evidence type="ECO:0000313" key="7">
    <source>
        <dbReference type="Proteomes" id="UP000240527"/>
    </source>
</evidence>
<keyword evidence="7" id="KW-1185">Reference proteome</keyword>
<dbReference type="SMART" id="SM00342">
    <property type="entry name" value="HTH_ARAC"/>
    <property type="match status" value="1"/>
</dbReference>
<feature type="transmembrane region" description="Helical" evidence="4">
    <location>
        <begin position="212"/>
        <end position="230"/>
    </location>
</feature>
<feature type="transmembrane region" description="Helical" evidence="4">
    <location>
        <begin position="99"/>
        <end position="119"/>
    </location>
</feature>
<keyword evidence="3" id="KW-0804">Transcription</keyword>
<accession>A0ABN5IQC7</accession>
<dbReference type="SUPFAM" id="SSF46689">
    <property type="entry name" value="Homeodomain-like"/>
    <property type="match status" value="1"/>
</dbReference>
<reference evidence="6 7" key="1">
    <citation type="journal article" date="2015" name="Biotechnol. Bioeng.">
        <title>Genome sequence and phenotypic characterization of Caulobacter segnis.</title>
        <authorList>
            <person name="Patel S."/>
            <person name="Fletcher B."/>
            <person name="Scott D.C."/>
            <person name="Ely B."/>
        </authorList>
    </citation>
    <scope>NUCLEOTIDE SEQUENCE [LARGE SCALE GENOMIC DNA]</scope>
    <source>
        <strain evidence="6 7">TK0059</strain>
    </source>
</reference>
<protein>
    <submittedName>
        <fullName evidence="6">AraC family transcriptional regulator</fullName>
    </submittedName>
</protein>
<feature type="transmembrane region" description="Helical" evidence="4">
    <location>
        <begin position="6"/>
        <end position="28"/>
    </location>
</feature>
<keyword evidence="4" id="KW-1133">Transmembrane helix</keyword>
<evidence type="ECO:0000259" key="5">
    <source>
        <dbReference type="PROSITE" id="PS01124"/>
    </source>
</evidence>
<feature type="transmembrane region" description="Helical" evidence="4">
    <location>
        <begin position="40"/>
        <end position="61"/>
    </location>
</feature>
<dbReference type="InterPro" id="IPR009057">
    <property type="entry name" value="Homeodomain-like_sf"/>
</dbReference>
<feature type="transmembrane region" description="Helical" evidence="4">
    <location>
        <begin position="179"/>
        <end position="200"/>
    </location>
</feature>
<dbReference type="Gene3D" id="1.10.10.60">
    <property type="entry name" value="Homeodomain-like"/>
    <property type="match status" value="1"/>
</dbReference>
<evidence type="ECO:0000256" key="1">
    <source>
        <dbReference type="ARBA" id="ARBA00023015"/>
    </source>
</evidence>
<evidence type="ECO:0000313" key="6">
    <source>
        <dbReference type="EMBL" id="AVQ01210.1"/>
    </source>
</evidence>
<dbReference type="RefSeq" id="WP_106907066.1">
    <property type="nucleotide sequence ID" value="NZ_CP027850.1"/>
</dbReference>
<dbReference type="PROSITE" id="PS01124">
    <property type="entry name" value="HTH_ARAC_FAMILY_2"/>
    <property type="match status" value="1"/>
</dbReference>
<organism evidence="6 7">
    <name type="scientific">Caulobacter segnis</name>
    <dbReference type="NCBI Taxonomy" id="88688"/>
    <lineage>
        <taxon>Bacteria</taxon>
        <taxon>Pseudomonadati</taxon>
        <taxon>Pseudomonadota</taxon>
        <taxon>Alphaproteobacteria</taxon>
        <taxon>Caulobacterales</taxon>
        <taxon>Caulobacteraceae</taxon>
        <taxon>Caulobacter</taxon>
    </lineage>
</organism>
<keyword evidence="4" id="KW-0472">Membrane</keyword>
<keyword evidence="2" id="KW-0238">DNA-binding</keyword>
<keyword evidence="4" id="KW-0812">Transmembrane</keyword>
<dbReference type="EMBL" id="CP027850">
    <property type="protein sequence ID" value="AVQ01210.1"/>
    <property type="molecule type" value="Genomic_DNA"/>
</dbReference>